<accession>A0A6N7EYQ2</accession>
<dbReference type="InterPro" id="IPR021409">
    <property type="entry name" value="DUF3047"/>
</dbReference>
<comment type="caution">
    <text evidence="1">The sequence shown here is derived from an EMBL/GenBank/DDBJ whole genome shotgun (WGS) entry which is preliminary data.</text>
</comment>
<name>A0A6N7EYQ2_9GAMM</name>
<evidence type="ECO:0000313" key="2">
    <source>
        <dbReference type="Proteomes" id="UP000471298"/>
    </source>
</evidence>
<dbReference type="InParanoid" id="A0A6N7EYQ2"/>
<reference evidence="1 2" key="1">
    <citation type="submission" date="2019-10" db="EMBL/GenBank/DDBJ databases">
        <title>Cardiobacteriales fam. a chemoheterotrophic member of the order Cardiobacteriales, and proposal of Cardiobacteriales fam. nov.</title>
        <authorList>
            <person name="Wang C."/>
        </authorList>
    </citation>
    <scope>NUCLEOTIDE SEQUENCE [LARGE SCALE GENOMIC DNA]</scope>
    <source>
        <strain evidence="1 2">ML27</strain>
    </source>
</reference>
<organism evidence="1 2">
    <name type="scientific">Ostreibacterium oceani</name>
    <dbReference type="NCBI Taxonomy" id="2654998"/>
    <lineage>
        <taxon>Bacteria</taxon>
        <taxon>Pseudomonadati</taxon>
        <taxon>Pseudomonadota</taxon>
        <taxon>Gammaproteobacteria</taxon>
        <taxon>Cardiobacteriales</taxon>
        <taxon>Ostreibacteriaceae</taxon>
        <taxon>Ostreibacterium</taxon>
    </lineage>
</organism>
<dbReference type="AlphaFoldDB" id="A0A6N7EYQ2"/>
<dbReference type="Proteomes" id="UP000471298">
    <property type="component" value="Unassembled WGS sequence"/>
</dbReference>
<protein>
    <submittedName>
        <fullName evidence="1">DUF3047 domain-containing protein</fullName>
    </submittedName>
</protein>
<gene>
    <name evidence="1" type="ORF">GCU85_07160</name>
</gene>
<keyword evidence="2" id="KW-1185">Reference proteome</keyword>
<proteinExistence type="predicted"/>
<evidence type="ECO:0000313" key="1">
    <source>
        <dbReference type="EMBL" id="MPV86509.1"/>
    </source>
</evidence>
<sequence>MGIGLWFLIPYFYLSPVQAETIVNISDFANEPLSAWESKSFDGETSYDIMTDADAPVDSPSGATRHILVARSNSSASGLFKRQRIDLQETPYLNWRWRIDKGITNANGSIDETQKSGDDYAARIYVIVDGKLIRINSKAVNYVWSSHQAAGSRWDNAFAPNNAKMLAVRGKDDTTGQWRQEKRHVANDFKLLFNRDVRYIDAVAIMTDTDNTQQQAQAAYADIYFSAD</sequence>
<dbReference type="EMBL" id="WHNW01000007">
    <property type="protein sequence ID" value="MPV86509.1"/>
    <property type="molecule type" value="Genomic_DNA"/>
</dbReference>
<dbReference type="Pfam" id="PF11249">
    <property type="entry name" value="DUF3047"/>
    <property type="match status" value="1"/>
</dbReference>